<dbReference type="HOGENOM" id="CLU_2844323_0_0_9"/>
<gene>
    <name evidence="1" type="ORF">LOOC260_113010</name>
</gene>
<name>A0A0A1GY25_9LACO</name>
<dbReference type="KEGG" id="lho:LOOC260_113010"/>
<dbReference type="EMBL" id="AP014680">
    <property type="protein sequence ID" value="BAP85838.1"/>
    <property type="molecule type" value="Genomic_DNA"/>
</dbReference>
<dbReference type="AlphaFoldDB" id="A0A0A1GY25"/>
<evidence type="ECO:0000313" key="2">
    <source>
        <dbReference type="Proteomes" id="UP000031620"/>
    </source>
</evidence>
<dbReference type="Proteomes" id="UP000031620">
    <property type="component" value="Chromosome"/>
</dbReference>
<evidence type="ECO:0000313" key="1">
    <source>
        <dbReference type="EMBL" id="BAP85838.1"/>
    </source>
</evidence>
<protein>
    <submittedName>
        <fullName evidence="1">Uncharacterized protein</fullName>
    </submittedName>
</protein>
<accession>A0A0A1GY25</accession>
<reference evidence="1 2" key="1">
    <citation type="submission" date="2014-11" db="EMBL/GenBank/DDBJ databases">
        <title>Complete genome sequence and analysis of Lactobacillus hokkaidonensis LOOC260T.</title>
        <authorList>
            <person name="Tanizawa Y."/>
            <person name="Tohno M."/>
            <person name="Kaminuma E."/>
            <person name="Nakamura Y."/>
            <person name="Arita M."/>
        </authorList>
    </citation>
    <scope>NUCLEOTIDE SEQUENCE [LARGE SCALE GENOMIC DNA]</scope>
    <source>
        <strain evidence="1 2">LOOC260</strain>
    </source>
</reference>
<dbReference type="RefSeq" id="WP_041093749.1">
    <property type="nucleotide sequence ID" value="NZ_AP014680.1"/>
</dbReference>
<proteinExistence type="predicted"/>
<sequence>MSRIELINYAMEVATKNKMQLLVESAYDVKFVNVKTKQQTEIAQKFIDLHADEVFSGKPLKFKME</sequence>
<organism evidence="1 2">
    <name type="scientific">Paucilactobacillus hokkaidonensis JCM 18461</name>
    <dbReference type="NCBI Taxonomy" id="1291742"/>
    <lineage>
        <taxon>Bacteria</taxon>
        <taxon>Bacillati</taxon>
        <taxon>Bacillota</taxon>
        <taxon>Bacilli</taxon>
        <taxon>Lactobacillales</taxon>
        <taxon>Lactobacillaceae</taxon>
        <taxon>Paucilactobacillus</taxon>
    </lineage>
</organism>